<keyword evidence="2" id="KW-1133">Transmembrane helix</keyword>
<name>A0AAV1MUI9_SCOSC</name>
<sequence>MIFLLLTVQRASPPVYLQLICCIWLWRTETAAAANLIIIIIINIINICHFKYDKTQEDTGCALADQSASSQKGPVDDDSSRDACLNAA</sequence>
<feature type="region of interest" description="Disordered" evidence="1">
    <location>
        <begin position="66"/>
        <end position="88"/>
    </location>
</feature>
<evidence type="ECO:0000313" key="3">
    <source>
        <dbReference type="EMBL" id="CAK6950327.1"/>
    </source>
</evidence>
<accession>A0AAV1MUI9</accession>
<dbReference type="EMBL" id="CAWUFR010000003">
    <property type="protein sequence ID" value="CAK6950327.1"/>
    <property type="molecule type" value="Genomic_DNA"/>
</dbReference>
<keyword evidence="4" id="KW-1185">Reference proteome</keyword>
<evidence type="ECO:0000256" key="2">
    <source>
        <dbReference type="SAM" id="Phobius"/>
    </source>
</evidence>
<gene>
    <name evidence="3" type="ORF">FSCOSCO3_A036161</name>
</gene>
<organism evidence="3 4">
    <name type="scientific">Scomber scombrus</name>
    <name type="common">Atlantic mackerel</name>
    <name type="synonym">Scomber vernalis</name>
    <dbReference type="NCBI Taxonomy" id="13677"/>
    <lineage>
        <taxon>Eukaryota</taxon>
        <taxon>Metazoa</taxon>
        <taxon>Chordata</taxon>
        <taxon>Craniata</taxon>
        <taxon>Vertebrata</taxon>
        <taxon>Euteleostomi</taxon>
        <taxon>Actinopterygii</taxon>
        <taxon>Neopterygii</taxon>
        <taxon>Teleostei</taxon>
        <taxon>Neoteleostei</taxon>
        <taxon>Acanthomorphata</taxon>
        <taxon>Pelagiaria</taxon>
        <taxon>Scombriformes</taxon>
        <taxon>Scombridae</taxon>
        <taxon>Scomber</taxon>
    </lineage>
</organism>
<keyword evidence="2" id="KW-0472">Membrane</keyword>
<dbReference type="Proteomes" id="UP001314229">
    <property type="component" value="Unassembled WGS sequence"/>
</dbReference>
<feature type="transmembrane region" description="Helical" evidence="2">
    <location>
        <begin position="33"/>
        <end position="50"/>
    </location>
</feature>
<comment type="caution">
    <text evidence="3">The sequence shown here is derived from an EMBL/GenBank/DDBJ whole genome shotgun (WGS) entry which is preliminary data.</text>
</comment>
<dbReference type="AlphaFoldDB" id="A0AAV1MUI9"/>
<protein>
    <submittedName>
        <fullName evidence="3">Uncharacterized protein</fullName>
    </submittedName>
</protein>
<evidence type="ECO:0000313" key="4">
    <source>
        <dbReference type="Proteomes" id="UP001314229"/>
    </source>
</evidence>
<reference evidence="3 4" key="1">
    <citation type="submission" date="2024-01" db="EMBL/GenBank/DDBJ databases">
        <authorList>
            <person name="Alioto T."/>
            <person name="Alioto T."/>
            <person name="Gomez Garrido J."/>
        </authorList>
    </citation>
    <scope>NUCLEOTIDE SEQUENCE [LARGE SCALE GENOMIC DNA]</scope>
</reference>
<proteinExistence type="predicted"/>
<evidence type="ECO:0000256" key="1">
    <source>
        <dbReference type="SAM" id="MobiDB-lite"/>
    </source>
</evidence>
<keyword evidence="2" id="KW-0812">Transmembrane</keyword>